<sequence>MSSYSANPIYRGSFSEYEITFSTGGLFSGDRVNIIDSVSDRDGSDKLSTVEFAVFSDRTVDLRPGLDIAFVIDTTGSMSTNIGSVKANAQNIINTIFDNALNSRIAVVGYNDPGTNTFISFTDQPTVDERKDAAINAINSIGVGGGGDVPEAVNAGLIRALSGGAGQWRAEASVRRIILFGDAPPKDTALRSQVLSLAANTGVSLPNTLLDSAPISILGDVATTQVNEGLAKTAFAIETLDADGETIAVPVEIFTILIGNNATARNSFENLATSTGGQASAVNNASEIVEAIIQAINFSDDYKIATDEDTSVTILASELFNNNSDIDPENILSIVEINNLFNGTAIINEEGNIEFTPNSNFNGKIKFDYTFTDGIENNTGTVEVIVNPVNYILIANDDTFATDEDVSLTILANELFDNDINLDTEKSLSISSINNLFNGTAIINAEGNIEFTPADEFNGIASFDYTVTDGIDSEIASVEVMVNFIHDAPIANTDTAATDEDTSVTILASELLGNDINVEQLSSLSLLEVNNSANGTAEIDAEGNVVFTPDLNFNGIASFNYVLTDGIENSTGLVQVNVNPVNDTPFITTPIPDLTLNKNSANTIIDFADYFEDIEEGDNLFYEVSSRYSSIRGDVFDFFGFDSTTRALVLDYTETFIGTATITATVIDSEGEFAEDSFDITIVNSPAVAVTDTFTTDENVPLTIVPTQLLENDTDLDTADILEFVGARNPVNGTLRYDEAGNIEFTPVFGFNGVASFEYIITDG</sequence>
<comment type="subcellular location">
    <subcellularLocation>
        <location evidence="1">Secreted</location>
    </subcellularLocation>
</comment>
<dbReference type="Gene3D" id="2.60.40.3440">
    <property type="match status" value="3"/>
</dbReference>
<evidence type="ECO:0000256" key="1">
    <source>
        <dbReference type="ARBA" id="ARBA00004613"/>
    </source>
</evidence>
<keyword evidence="6" id="KW-1185">Reference proteome</keyword>
<dbReference type="InterPro" id="IPR013783">
    <property type="entry name" value="Ig-like_fold"/>
</dbReference>
<reference evidence="5 6" key="1">
    <citation type="submission" date="2019-01" db="EMBL/GenBank/DDBJ databases">
        <authorList>
            <person name="Brito A."/>
        </authorList>
    </citation>
    <scope>NUCLEOTIDE SEQUENCE [LARGE SCALE GENOMIC DNA]</scope>
    <source>
        <strain evidence="5">1</strain>
    </source>
</reference>
<dbReference type="OrthoDB" id="516926at2"/>
<evidence type="ECO:0000259" key="4">
    <source>
        <dbReference type="PROSITE" id="PS50234"/>
    </source>
</evidence>
<dbReference type="CDD" id="cd00198">
    <property type="entry name" value="vWFA"/>
    <property type="match status" value="1"/>
</dbReference>
<keyword evidence="3" id="KW-0732">Signal</keyword>
<keyword evidence="2" id="KW-0964">Secreted</keyword>
<dbReference type="Proteomes" id="UP000320055">
    <property type="component" value="Unassembled WGS sequence"/>
</dbReference>
<organism evidence="5 6">
    <name type="scientific">Hyella patelloides LEGE 07179</name>
    <dbReference type="NCBI Taxonomy" id="945734"/>
    <lineage>
        <taxon>Bacteria</taxon>
        <taxon>Bacillati</taxon>
        <taxon>Cyanobacteriota</taxon>
        <taxon>Cyanophyceae</taxon>
        <taxon>Pleurocapsales</taxon>
        <taxon>Hyellaceae</taxon>
        <taxon>Hyella</taxon>
    </lineage>
</organism>
<evidence type="ECO:0000256" key="2">
    <source>
        <dbReference type="ARBA" id="ARBA00022525"/>
    </source>
</evidence>
<dbReference type="EMBL" id="CAACVJ010000628">
    <property type="protein sequence ID" value="VEP17968.1"/>
    <property type="molecule type" value="Genomic_DNA"/>
</dbReference>
<dbReference type="SMART" id="SM00327">
    <property type="entry name" value="VWA"/>
    <property type="match status" value="1"/>
</dbReference>
<dbReference type="InterPro" id="IPR041690">
    <property type="entry name" value="Cadherin_5"/>
</dbReference>
<dbReference type="InterPro" id="IPR002035">
    <property type="entry name" value="VWF_A"/>
</dbReference>
<dbReference type="InterPro" id="IPR052969">
    <property type="entry name" value="Thr-specific_kinase-like"/>
</dbReference>
<feature type="domain" description="VWFA" evidence="4">
    <location>
        <begin position="67"/>
        <end position="296"/>
    </location>
</feature>
<dbReference type="Pfam" id="PF17963">
    <property type="entry name" value="Big_9"/>
    <property type="match status" value="2"/>
</dbReference>
<dbReference type="Gene3D" id="2.60.40.10">
    <property type="entry name" value="Immunoglobulins"/>
    <property type="match status" value="1"/>
</dbReference>
<dbReference type="Gene3D" id="2.60.40.2810">
    <property type="match status" value="1"/>
</dbReference>
<dbReference type="Gene3D" id="3.40.50.410">
    <property type="entry name" value="von Willebrand factor, type A domain"/>
    <property type="match status" value="1"/>
</dbReference>
<proteinExistence type="predicted"/>
<evidence type="ECO:0000313" key="5">
    <source>
        <dbReference type="EMBL" id="VEP17968.1"/>
    </source>
</evidence>
<protein>
    <recommendedName>
        <fullName evidence="4">VWFA domain-containing protein</fullName>
    </recommendedName>
</protein>
<dbReference type="RefSeq" id="WP_144876394.1">
    <property type="nucleotide sequence ID" value="NZ_LR214396.1"/>
</dbReference>
<dbReference type="SUPFAM" id="SSF53300">
    <property type="entry name" value="vWA-like"/>
    <property type="match status" value="1"/>
</dbReference>
<dbReference type="PANTHER" id="PTHR47763">
    <property type="entry name" value="ALPHA-PROTEIN KINASE VWKA"/>
    <property type="match status" value="1"/>
</dbReference>
<dbReference type="AlphaFoldDB" id="A0A563W2Q9"/>
<name>A0A563W2Q9_9CYAN</name>
<dbReference type="NCBIfam" id="NF012211">
    <property type="entry name" value="tand_rpt_95"/>
    <property type="match status" value="4"/>
</dbReference>
<evidence type="ECO:0000313" key="6">
    <source>
        <dbReference type="Proteomes" id="UP000320055"/>
    </source>
</evidence>
<dbReference type="InterPro" id="IPR056861">
    <property type="entry name" value="HMCN1-like_VWA"/>
</dbReference>
<accession>A0A563W2Q9</accession>
<gene>
    <name evidence="5" type="ORF">H1P_6640002</name>
</gene>
<dbReference type="InterPro" id="IPR036465">
    <property type="entry name" value="vWFA_dom_sf"/>
</dbReference>
<dbReference type="PROSITE" id="PS50234">
    <property type="entry name" value="VWFA"/>
    <property type="match status" value="1"/>
</dbReference>
<dbReference type="Pfam" id="PF25106">
    <property type="entry name" value="VWA_4"/>
    <property type="match status" value="1"/>
</dbReference>
<evidence type="ECO:0000256" key="3">
    <source>
        <dbReference type="ARBA" id="ARBA00022729"/>
    </source>
</evidence>
<dbReference type="Pfam" id="PF17892">
    <property type="entry name" value="Cadherin_5"/>
    <property type="match status" value="2"/>
</dbReference>